<reference evidence="1 2" key="1">
    <citation type="journal article" date="2019" name="Int. J. Syst. Evol. Microbiol.">
        <title>The Global Catalogue of Microorganisms (GCM) 10K type strain sequencing project: providing services to taxonomists for standard genome sequencing and annotation.</title>
        <authorList>
            <consortium name="The Broad Institute Genomics Platform"/>
            <consortium name="The Broad Institute Genome Sequencing Center for Infectious Disease"/>
            <person name="Wu L."/>
            <person name="Ma J."/>
        </authorList>
    </citation>
    <scope>NUCLEOTIDE SEQUENCE [LARGE SCALE GENOMIC DNA]</scope>
    <source>
        <strain evidence="1 2">NBRC 111368</strain>
    </source>
</reference>
<comment type="caution">
    <text evidence="1">The sequence shown here is derived from an EMBL/GenBank/DDBJ whole genome shotgun (WGS) entry which is preliminary data.</text>
</comment>
<keyword evidence="2" id="KW-1185">Reference proteome</keyword>
<feature type="non-terminal residue" evidence="1">
    <location>
        <position position="60"/>
    </location>
</feature>
<dbReference type="EMBL" id="JBHSWU010000979">
    <property type="protein sequence ID" value="MFC6726244.1"/>
    <property type="molecule type" value="Genomic_DNA"/>
</dbReference>
<evidence type="ECO:0000313" key="1">
    <source>
        <dbReference type="EMBL" id="MFC6726244.1"/>
    </source>
</evidence>
<sequence>MSTQLTFSDGDEGTPVADANGRAVGRIVEVQGGVAYLLPDPEVVDAVAATLGWTDAVEDG</sequence>
<name>A0ABD5S3W5_9EURY</name>
<protein>
    <submittedName>
        <fullName evidence="1">PRC-barrel domain containing protein</fullName>
    </submittedName>
</protein>
<organism evidence="1 2">
    <name type="scientific">Halobium palmae</name>
    <dbReference type="NCBI Taxonomy" id="1776492"/>
    <lineage>
        <taxon>Archaea</taxon>
        <taxon>Methanobacteriati</taxon>
        <taxon>Methanobacteriota</taxon>
        <taxon>Stenosarchaea group</taxon>
        <taxon>Halobacteria</taxon>
        <taxon>Halobacteriales</taxon>
        <taxon>Haloferacaceae</taxon>
        <taxon>Halobium</taxon>
    </lineage>
</organism>
<proteinExistence type="predicted"/>
<gene>
    <name evidence="1" type="ORF">ACFQE1_18120</name>
</gene>
<evidence type="ECO:0000313" key="2">
    <source>
        <dbReference type="Proteomes" id="UP001596328"/>
    </source>
</evidence>
<dbReference type="Proteomes" id="UP001596328">
    <property type="component" value="Unassembled WGS sequence"/>
</dbReference>
<dbReference type="AlphaFoldDB" id="A0ABD5S3W5"/>
<accession>A0ABD5S3W5</accession>